<reference evidence="11" key="1">
    <citation type="submission" date="2020-05" db="EMBL/GenBank/DDBJ databases">
        <title>Mycena genomes resolve the evolution of fungal bioluminescence.</title>
        <authorList>
            <person name="Tsai I.J."/>
        </authorList>
    </citation>
    <scope>NUCLEOTIDE SEQUENCE</scope>
    <source>
        <strain evidence="11">CCC161011</strain>
    </source>
</reference>
<dbReference type="Proteomes" id="UP000620124">
    <property type="component" value="Unassembled WGS sequence"/>
</dbReference>
<evidence type="ECO:0000256" key="6">
    <source>
        <dbReference type="ARBA" id="ARBA00022801"/>
    </source>
</evidence>
<evidence type="ECO:0000256" key="7">
    <source>
        <dbReference type="ARBA" id="ARBA00022833"/>
    </source>
</evidence>
<dbReference type="Pfam" id="PF04389">
    <property type="entry name" value="Peptidase_M28"/>
    <property type="match status" value="1"/>
</dbReference>
<keyword evidence="2" id="KW-0031">Aminopeptidase</keyword>
<evidence type="ECO:0000313" key="12">
    <source>
        <dbReference type="Proteomes" id="UP000620124"/>
    </source>
</evidence>
<keyword evidence="12" id="KW-1185">Reference proteome</keyword>
<keyword evidence="4 9" id="KW-0479">Metal-binding</keyword>
<dbReference type="EC" id="3.4.-.-" evidence="9"/>
<dbReference type="GO" id="GO:0046872">
    <property type="term" value="F:metal ion binding"/>
    <property type="evidence" value="ECO:0007669"/>
    <property type="project" value="UniProtKB-KW"/>
</dbReference>
<comment type="cofactor">
    <cofactor evidence="1">
        <name>Zn(2+)</name>
        <dbReference type="ChEBI" id="CHEBI:29105"/>
    </cofactor>
</comment>
<evidence type="ECO:0000313" key="11">
    <source>
        <dbReference type="EMBL" id="KAF7360232.1"/>
    </source>
</evidence>
<evidence type="ECO:0000256" key="8">
    <source>
        <dbReference type="ARBA" id="ARBA00043962"/>
    </source>
</evidence>
<dbReference type="GO" id="GO:0004177">
    <property type="term" value="F:aminopeptidase activity"/>
    <property type="evidence" value="ECO:0007669"/>
    <property type="project" value="UniProtKB-KW"/>
</dbReference>
<dbReference type="Gene3D" id="3.40.630.10">
    <property type="entry name" value="Zn peptidases"/>
    <property type="match status" value="1"/>
</dbReference>
<evidence type="ECO:0000256" key="9">
    <source>
        <dbReference type="RuleBase" id="RU361240"/>
    </source>
</evidence>
<dbReference type="GO" id="GO:0008235">
    <property type="term" value="F:metalloexopeptidase activity"/>
    <property type="evidence" value="ECO:0007669"/>
    <property type="project" value="InterPro"/>
</dbReference>
<evidence type="ECO:0000256" key="1">
    <source>
        <dbReference type="ARBA" id="ARBA00001947"/>
    </source>
</evidence>
<evidence type="ECO:0000256" key="2">
    <source>
        <dbReference type="ARBA" id="ARBA00022438"/>
    </source>
</evidence>
<keyword evidence="3 9" id="KW-0645">Protease</keyword>
<evidence type="ECO:0000256" key="3">
    <source>
        <dbReference type="ARBA" id="ARBA00022670"/>
    </source>
</evidence>
<accession>A0A8H6YKG3</accession>
<dbReference type="PANTHER" id="PTHR12147:SF56">
    <property type="entry name" value="AMINOPEPTIDASE YDR415C-RELATED"/>
    <property type="match status" value="1"/>
</dbReference>
<sequence length="406" mass="45405">MKPSVLSSVCFFVLATHGFGFCQSSVQAQHTAQFRFDFSDIADDQFENHQSVPGFELNLDAIRLVQFNLDEDAVWMTERQKLHAKAMGMKYLDITDAPSNFGRLFEKQHFSYPPPNSSLVKPIFPLLSIEEMKTNLKYFSSFRTRYYNSESGRASSEWLLQKIRNYTAELATPEQKAIISVEPFHHGWKQASVIIRIAPKGSTSDPITVLGAHCDSINKKNPYLPAPGADDDGSGTVTILEAYRALLKSKYTPTTPLEFHFYSAEEGGGLGSQEIVAAYEAEGKEIKGMQQYDMTAWVASGSKEVVNIITTGVDTELTEFLTLLVGRYLDIPWVKEQQAKGTGSDHLLWTRAGYQACHAFEGLAVNANNENIHTRQDRIDASHEFSFSHMRQFAKLAVAFAVELSS</sequence>
<keyword evidence="7 9" id="KW-0862">Zinc</keyword>
<comment type="caution">
    <text evidence="11">The sequence shown here is derived from an EMBL/GenBank/DDBJ whole genome shotgun (WGS) entry which is preliminary data.</text>
</comment>
<name>A0A8H6YKG3_9AGAR</name>
<dbReference type="InterPro" id="IPR045175">
    <property type="entry name" value="M28_fam"/>
</dbReference>
<dbReference type="EMBL" id="JACAZI010000005">
    <property type="protein sequence ID" value="KAF7360232.1"/>
    <property type="molecule type" value="Genomic_DNA"/>
</dbReference>
<keyword evidence="6 9" id="KW-0378">Hydrolase</keyword>
<dbReference type="OrthoDB" id="2214at2759"/>
<evidence type="ECO:0000259" key="10">
    <source>
        <dbReference type="Pfam" id="PF04389"/>
    </source>
</evidence>
<feature type="signal peptide" evidence="9">
    <location>
        <begin position="1"/>
        <end position="18"/>
    </location>
</feature>
<dbReference type="AlphaFoldDB" id="A0A8H6YKG3"/>
<gene>
    <name evidence="11" type="ORF">MVEN_00752000</name>
</gene>
<dbReference type="PANTHER" id="PTHR12147">
    <property type="entry name" value="METALLOPEPTIDASE M28 FAMILY MEMBER"/>
    <property type="match status" value="1"/>
</dbReference>
<evidence type="ECO:0000256" key="5">
    <source>
        <dbReference type="ARBA" id="ARBA00022729"/>
    </source>
</evidence>
<evidence type="ECO:0000256" key="4">
    <source>
        <dbReference type="ARBA" id="ARBA00022723"/>
    </source>
</evidence>
<feature type="chain" id="PRO_5034969608" description="Peptide hydrolase" evidence="9">
    <location>
        <begin position="19"/>
        <end position="406"/>
    </location>
</feature>
<dbReference type="GO" id="GO:0006508">
    <property type="term" value="P:proteolysis"/>
    <property type="evidence" value="ECO:0007669"/>
    <property type="project" value="UniProtKB-KW"/>
</dbReference>
<protein>
    <recommendedName>
        <fullName evidence="9">Peptide hydrolase</fullName>
        <ecNumber evidence="9">3.4.-.-</ecNumber>
    </recommendedName>
</protein>
<dbReference type="InterPro" id="IPR007484">
    <property type="entry name" value="Peptidase_M28"/>
</dbReference>
<organism evidence="11 12">
    <name type="scientific">Mycena venus</name>
    <dbReference type="NCBI Taxonomy" id="2733690"/>
    <lineage>
        <taxon>Eukaryota</taxon>
        <taxon>Fungi</taxon>
        <taxon>Dikarya</taxon>
        <taxon>Basidiomycota</taxon>
        <taxon>Agaricomycotina</taxon>
        <taxon>Agaricomycetes</taxon>
        <taxon>Agaricomycetidae</taxon>
        <taxon>Agaricales</taxon>
        <taxon>Marasmiineae</taxon>
        <taxon>Mycenaceae</taxon>
        <taxon>Mycena</taxon>
    </lineage>
</organism>
<feature type="domain" description="Peptidase M28" evidence="10">
    <location>
        <begin position="193"/>
        <end position="392"/>
    </location>
</feature>
<keyword evidence="5 9" id="KW-0732">Signal</keyword>
<proteinExistence type="inferred from homology"/>
<comment type="similarity">
    <text evidence="8">Belongs to the peptidase M28 family. M28E subfamily.</text>
</comment>
<dbReference type="SUPFAM" id="SSF53187">
    <property type="entry name" value="Zn-dependent exopeptidases"/>
    <property type="match status" value="1"/>
</dbReference>